<evidence type="ECO:0000256" key="1">
    <source>
        <dbReference type="SAM" id="Phobius"/>
    </source>
</evidence>
<feature type="transmembrane region" description="Helical" evidence="1">
    <location>
        <begin position="356"/>
        <end position="378"/>
    </location>
</feature>
<dbReference type="PANTHER" id="PTHR35394">
    <property type="entry name" value="DUF3176 DOMAIN-CONTAINING PROTEIN"/>
    <property type="match status" value="1"/>
</dbReference>
<accession>A0A8H6JQC4</accession>
<dbReference type="AlphaFoldDB" id="A0A8H6JQC4"/>
<comment type="caution">
    <text evidence="2">The sequence shown here is derived from an EMBL/GenBank/DDBJ whole genome shotgun (WGS) entry which is preliminary data.</text>
</comment>
<dbReference type="Pfam" id="PF11374">
    <property type="entry name" value="DUF3176"/>
    <property type="match status" value="1"/>
</dbReference>
<organism evidence="2 3">
    <name type="scientific">Colletotrichum plurivorum</name>
    <dbReference type="NCBI Taxonomy" id="2175906"/>
    <lineage>
        <taxon>Eukaryota</taxon>
        <taxon>Fungi</taxon>
        <taxon>Dikarya</taxon>
        <taxon>Ascomycota</taxon>
        <taxon>Pezizomycotina</taxon>
        <taxon>Sordariomycetes</taxon>
        <taxon>Hypocreomycetidae</taxon>
        <taxon>Glomerellales</taxon>
        <taxon>Glomerellaceae</taxon>
        <taxon>Colletotrichum</taxon>
        <taxon>Colletotrichum orchidearum species complex</taxon>
    </lineage>
</organism>
<dbReference type="Proteomes" id="UP000654918">
    <property type="component" value="Unassembled WGS sequence"/>
</dbReference>
<protein>
    <submittedName>
        <fullName evidence="2">Uncharacterized protein</fullName>
    </submittedName>
</protein>
<keyword evidence="1" id="KW-0472">Membrane</keyword>
<gene>
    <name evidence="2" type="ORF">CPLU01_13755</name>
</gene>
<sequence>MTGKRARGLGNKTRQQPRRTRHALLAWWSEVVWCALSVACIATLVSVVSVYNHKPLPEWPLGLTLNTVIAFISTICRTAFVVPVMEGLSQSKWNWFKRYGPRPLEDFQIFDEASRGPWGSLKLLLTMKGRLIAVLSAAVLVTGIATSTVTQSVVTYPTRQVLAEGASTPLTKRNDKYAWATANMQFIGITMYPVYQAVLKGLATPPAEEVPYYQASCSTGMCTWPAFSSLAICVDAKSTCMYLTTPDDPGNRSSVGGLGSHYTRLLLKDNLVGAANQKGELTLRNRTEIFSTEVLRSTIGIPLENNPEKDQMNDDARFFAVKRLTQNLASQITNALLDLNHTGLAWRNETYVHVRWPWLTLLVVQVGLSVLTFVLVVVQTAGLDIEIVNGSSLPALLAVKADEKASLLNELRDEPDTTSKSAEPVYLEATGITRAFQRSGRGWTLEDERDLTD</sequence>
<keyword evidence="1" id="KW-1133">Transmembrane helix</keyword>
<keyword evidence="3" id="KW-1185">Reference proteome</keyword>
<reference evidence="2" key="1">
    <citation type="journal article" date="2020" name="Phytopathology">
        <title>Genome Sequence Resources of Colletotrichum truncatum, C. plurivorum, C. musicola, and C. sojae: Four Species Pathogenic to Soybean (Glycine max).</title>
        <authorList>
            <person name="Rogerio F."/>
            <person name="Boufleur T.R."/>
            <person name="Ciampi-Guillardi M."/>
            <person name="Sukno S.A."/>
            <person name="Thon M.R."/>
            <person name="Massola Junior N.S."/>
            <person name="Baroncelli R."/>
        </authorList>
    </citation>
    <scope>NUCLEOTIDE SEQUENCE</scope>
    <source>
        <strain evidence="2">LFN00145</strain>
    </source>
</reference>
<feature type="transmembrane region" description="Helical" evidence="1">
    <location>
        <begin position="68"/>
        <end position="88"/>
    </location>
</feature>
<feature type="transmembrane region" description="Helical" evidence="1">
    <location>
        <begin position="24"/>
        <end position="48"/>
    </location>
</feature>
<name>A0A8H6JQC4_9PEZI</name>
<dbReference type="PANTHER" id="PTHR35394:SF5">
    <property type="entry name" value="DUF3176 DOMAIN-CONTAINING PROTEIN"/>
    <property type="match status" value="1"/>
</dbReference>
<dbReference type="EMBL" id="WIGO01000329">
    <property type="protein sequence ID" value="KAF6816773.1"/>
    <property type="molecule type" value="Genomic_DNA"/>
</dbReference>
<dbReference type="InterPro" id="IPR021514">
    <property type="entry name" value="DUF3176"/>
</dbReference>
<evidence type="ECO:0000313" key="2">
    <source>
        <dbReference type="EMBL" id="KAF6816773.1"/>
    </source>
</evidence>
<keyword evidence="1" id="KW-0812">Transmembrane</keyword>
<proteinExistence type="predicted"/>
<evidence type="ECO:0000313" key="3">
    <source>
        <dbReference type="Proteomes" id="UP000654918"/>
    </source>
</evidence>
<feature type="transmembrane region" description="Helical" evidence="1">
    <location>
        <begin position="131"/>
        <end position="150"/>
    </location>
</feature>